<gene>
    <name evidence="1" type="ORF">E3J62_09590</name>
</gene>
<name>A0A523UQW8_UNCT6</name>
<evidence type="ECO:0000313" key="2">
    <source>
        <dbReference type="Proteomes" id="UP000315525"/>
    </source>
</evidence>
<dbReference type="Proteomes" id="UP000315525">
    <property type="component" value="Unassembled WGS sequence"/>
</dbReference>
<organism evidence="1 2">
    <name type="scientific">candidate division TA06 bacterium</name>
    <dbReference type="NCBI Taxonomy" id="2250710"/>
    <lineage>
        <taxon>Bacteria</taxon>
        <taxon>Bacteria division TA06</taxon>
    </lineage>
</organism>
<evidence type="ECO:0000313" key="1">
    <source>
        <dbReference type="EMBL" id="TET44711.1"/>
    </source>
</evidence>
<proteinExistence type="predicted"/>
<comment type="caution">
    <text evidence="1">The sequence shown here is derived from an EMBL/GenBank/DDBJ whole genome shotgun (WGS) entry which is preliminary data.</text>
</comment>
<dbReference type="EMBL" id="SOJN01000112">
    <property type="protein sequence ID" value="TET44711.1"/>
    <property type="molecule type" value="Genomic_DNA"/>
</dbReference>
<reference evidence="1 2" key="1">
    <citation type="submission" date="2019-03" db="EMBL/GenBank/DDBJ databases">
        <title>Metabolic potential of uncultured bacteria and archaea associated with petroleum seepage in deep-sea sediments.</title>
        <authorList>
            <person name="Dong X."/>
            <person name="Hubert C."/>
        </authorList>
    </citation>
    <scope>NUCLEOTIDE SEQUENCE [LARGE SCALE GENOMIC DNA]</scope>
    <source>
        <strain evidence="1">E44_bin18</strain>
    </source>
</reference>
<protein>
    <submittedName>
        <fullName evidence="1">Uncharacterized protein</fullName>
    </submittedName>
</protein>
<sequence>MNTCESLRKIAGFAKRFEEQILLKDFEGPDSLRRDWYLALKFFFKRSFYQGRPDEVSDKFLASALDCLDNLLGRTEEKRHSRVQEFFRDGWMNRQNWRSHQNPIHKSLKESGVNKEADRLMVLSALAFIIERGFLNIVTHSVERIRGGHIADLYAEVDSIYSVGDKITSLFLRDVVHLFSIERHLGSGDFVYAQPVDVWVRRVAEELGLKGLNDQATRKLLVDKCSECKVSPIAFNEGAWYLGSHSLAMAIGSVLQT</sequence>
<accession>A0A523UQW8</accession>
<dbReference type="AlphaFoldDB" id="A0A523UQW8"/>